<reference evidence="12 13" key="1">
    <citation type="journal article" date="2019" name="Gigascience">
        <title>Whole-genome sequence of the oriental lung fluke Paragonimus westermani.</title>
        <authorList>
            <person name="Oey H."/>
            <person name="Zakrzewski M."/>
            <person name="Narain K."/>
            <person name="Devi K.R."/>
            <person name="Agatsuma T."/>
            <person name="Nawaratna S."/>
            <person name="Gobert G.N."/>
            <person name="Jones M.K."/>
            <person name="Ragan M.A."/>
            <person name="McManus D.P."/>
            <person name="Krause L."/>
        </authorList>
    </citation>
    <scope>NUCLEOTIDE SEQUENCE [LARGE SCALE GENOMIC DNA]</scope>
    <source>
        <strain evidence="12 13">IND2009</strain>
    </source>
</reference>
<dbReference type="EMBL" id="QNGE01000988">
    <property type="protein sequence ID" value="KAA3678714.1"/>
    <property type="molecule type" value="Genomic_DNA"/>
</dbReference>
<keyword evidence="9" id="KW-0539">Nucleus</keyword>
<evidence type="ECO:0000256" key="7">
    <source>
        <dbReference type="ARBA" id="ARBA00022490"/>
    </source>
</evidence>
<evidence type="ECO:0000256" key="1">
    <source>
        <dbReference type="ARBA" id="ARBA00003202"/>
    </source>
</evidence>
<evidence type="ECO:0000256" key="3">
    <source>
        <dbReference type="ARBA" id="ARBA00004496"/>
    </source>
</evidence>
<feature type="compositionally biased region" description="Acidic residues" evidence="10">
    <location>
        <begin position="231"/>
        <end position="241"/>
    </location>
</feature>
<organism evidence="12 13">
    <name type="scientific">Paragonimus westermani</name>
    <dbReference type="NCBI Taxonomy" id="34504"/>
    <lineage>
        <taxon>Eukaryota</taxon>
        <taxon>Metazoa</taxon>
        <taxon>Spiralia</taxon>
        <taxon>Lophotrochozoa</taxon>
        <taxon>Platyhelminthes</taxon>
        <taxon>Trematoda</taxon>
        <taxon>Digenea</taxon>
        <taxon>Plagiorchiida</taxon>
        <taxon>Troglotremata</taxon>
        <taxon>Troglotrematidae</taxon>
        <taxon>Paragonimus</taxon>
    </lineage>
</organism>
<evidence type="ECO:0000256" key="2">
    <source>
        <dbReference type="ARBA" id="ARBA00004123"/>
    </source>
</evidence>
<dbReference type="InterPro" id="IPR013883">
    <property type="entry name" value="TF_Iwr1_dom"/>
</dbReference>
<dbReference type="PANTHER" id="PTHR31196:SF2">
    <property type="entry name" value="RNA POLYMERASE II NUCLEAR LOCALIZATION PROTEIN SLC7A6OS-RELATED"/>
    <property type="match status" value="1"/>
</dbReference>
<keyword evidence="6" id="KW-0813">Transport</keyword>
<dbReference type="Proteomes" id="UP000324629">
    <property type="component" value="Unassembled WGS sequence"/>
</dbReference>
<feature type="region of interest" description="Disordered" evidence="10">
    <location>
        <begin position="214"/>
        <end position="268"/>
    </location>
</feature>
<evidence type="ECO:0000256" key="9">
    <source>
        <dbReference type="ARBA" id="ARBA00023242"/>
    </source>
</evidence>
<comment type="caution">
    <text evidence="12">The sequence shown here is derived from an EMBL/GenBank/DDBJ whole genome shotgun (WGS) entry which is preliminary data.</text>
</comment>
<evidence type="ECO:0000313" key="13">
    <source>
        <dbReference type="Proteomes" id="UP000324629"/>
    </source>
</evidence>
<keyword evidence="8" id="KW-0653">Protein transport</keyword>
<evidence type="ECO:0000256" key="8">
    <source>
        <dbReference type="ARBA" id="ARBA00022927"/>
    </source>
</evidence>
<evidence type="ECO:0000256" key="5">
    <source>
        <dbReference type="ARBA" id="ARBA00017036"/>
    </source>
</evidence>
<evidence type="ECO:0000259" key="11">
    <source>
        <dbReference type="Pfam" id="PF08574"/>
    </source>
</evidence>
<dbReference type="GO" id="GO:0005634">
    <property type="term" value="C:nucleus"/>
    <property type="evidence" value="ECO:0007669"/>
    <property type="project" value="UniProtKB-SubCell"/>
</dbReference>
<gene>
    <name evidence="12" type="ORF">DEA37_0001845</name>
</gene>
<keyword evidence="13" id="KW-1185">Reference proteome</keyword>
<comment type="subcellular location">
    <subcellularLocation>
        <location evidence="3">Cytoplasm</location>
    </subcellularLocation>
    <subcellularLocation>
        <location evidence="2">Nucleus</location>
    </subcellularLocation>
</comment>
<dbReference type="GO" id="GO:0015031">
    <property type="term" value="P:protein transport"/>
    <property type="evidence" value="ECO:0007669"/>
    <property type="project" value="UniProtKB-KW"/>
</dbReference>
<dbReference type="AlphaFoldDB" id="A0A5J4NTB9"/>
<dbReference type="PANTHER" id="PTHR31196">
    <property type="entry name" value="RNA POLYMERASE II NUCLEAR LOCALIZATION PROTEIN SLC7A6OS-RELATED"/>
    <property type="match status" value="1"/>
</dbReference>
<sequence length="268" mass="30088">MPVFLRVKRLRSETVVDSFEAQRLSKISRLDVETPSVFRYIGSQLITTSSETCYDQIKNLNKIESKGKCKLLWDAKSGKILGDNEANNVPCEVRINTLKRHSPTGYPQSAESEPLPVKMLKIIDVIPNPVSDNRLSTAIDSLSLDPLAVKSSLTDGELDCVHDLYLLERNSKQRRLSDFDSVGLSPTTVHNSADRIVFENDWGFSGLSDVEVCADDEDDSNSESNWRNDYPEEESTTESESDSSLSSSRRIRSESSDYDDFGHSFPYC</sequence>
<evidence type="ECO:0000256" key="4">
    <source>
        <dbReference type="ARBA" id="ARBA00010218"/>
    </source>
</evidence>
<protein>
    <recommendedName>
        <fullName evidence="5">Probable RNA polymerase II nuclear localization protein SLC7A6OS</fullName>
    </recommendedName>
</protein>
<name>A0A5J4NTB9_9TREM</name>
<comment type="similarity">
    <text evidence="4">Belongs to the IWR1/SLC7A6OS family.</text>
</comment>
<evidence type="ECO:0000256" key="10">
    <source>
        <dbReference type="SAM" id="MobiDB-lite"/>
    </source>
</evidence>
<evidence type="ECO:0000256" key="6">
    <source>
        <dbReference type="ARBA" id="ARBA00022448"/>
    </source>
</evidence>
<accession>A0A5J4NTB9</accession>
<comment type="function">
    <text evidence="1">Directs RNA polymerase II nuclear import.</text>
</comment>
<proteinExistence type="inferred from homology"/>
<dbReference type="Pfam" id="PF08574">
    <property type="entry name" value="Iwr1"/>
    <property type="match status" value="1"/>
</dbReference>
<evidence type="ECO:0000313" key="12">
    <source>
        <dbReference type="EMBL" id="KAA3678714.1"/>
    </source>
</evidence>
<dbReference type="InterPro" id="IPR040218">
    <property type="entry name" value="SLC7A6OS"/>
</dbReference>
<dbReference type="GO" id="GO:0005737">
    <property type="term" value="C:cytoplasm"/>
    <property type="evidence" value="ECO:0007669"/>
    <property type="project" value="UniProtKB-SubCell"/>
</dbReference>
<keyword evidence="7" id="KW-0963">Cytoplasm</keyword>
<feature type="domain" description="Transcription factor Iwr1" evidence="11">
    <location>
        <begin position="160"/>
        <end position="234"/>
    </location>
</feature>